<reference evidence="1" key="1">
    <citation type="submission" date="2019-11" db="EMBL/GenBank/DDBJ databases">
        <authorList>
            <consortium name="PulseNet: The National Subtyping Network for Foodborne Disease Surveillance"/>
            <person name="Tarr C.L."/>
            <person name="Trees E."/>
            <person name="Katz L.S."/>
            <person name="Carleton-Romer H.A."/>
            <person name="Stroika S."/>
            <person name="Kucerova Z."/>
            <person name="Roache K.F."/>
            <person name="Sabol A.L."/>
            <person name="Besser J."/>
            <person name="Gerner-Smidt P."/>
        </authorList>
    </citation>
    <scope>NUCLEOTIDE SEQUENCE</scope>
    <source>
        <strain evidence="1">PNUSAV001129</strain>
    </source>
</reference>
<dbReference type="RefSeq" id="WP_053307316.1">
    <property type="nucleotide sequence ID" value="NZ_CP046812.1"/>
</dbReference>
<sequence length="110" mass="12517">MNNNDLIHLIVDNARDHTIEWMTGDNIGVSKRAQGWLNSMPHDEKALLLEVVAEAIDLSLIRTLELIDGCQSHPEHPIELYYQGKKLCSLNNEQLHDLYASKVEEPLTQT</sequence>
<evidence type="ECO:0000313" key="1">
    <source>
        <dbReference type="EMBL" id="EGQ9138201.1"/>
    </source>
</evidence>
<name>A0AA36UW62_VIBAL</name>
<gene>
    <name evidence="1" type="ORF">GHY86_24185</name>
</gene>
<dbReference type="AlphaFoldDB" id="A0AA36UW62"/>
<dbReference type="EMBL" id="AAXMUW010000110">
    <property type="protein sequence ID" value="EGQ9138201.1"/>
    <property type="molecule type" value="Genomic_DNA"/>
</dbReference>
<protein>
    <submittedName>
        <fullName evidence="1">Uncharacterized protein</fullName>
    </submittedName>
</protein>
<accession>A0AA36UW62</accession>
<organism evidence="1 2">
    <name type="scientific">Vibrio alginolyticus</name>
    <dbReference type="NCBI Taxonomy" id="663"/>
    <lineage>
        <taxon>Bacteria</taxon>
        <taxon>Pseudomonadati</taxon>
        <taxon>Pseudomonadota</taxon>
        <taxon>Gammaproteobacteria</taxon>
        <taxon>Vibrionales</taxon>
        <taxon>Vibrionaceae</taxon>
        <taxon>Vibrio</taxon>
    </lineage>
</organism>
<dbReference type="Proteomes" id="UP000714625">
    <property type="component" value="Unassembled WGS sequence"/>
</dbReference>
<comment type="caution">
    <text evidence="1">The sequence shown here is derived from an EMBL/GenBank/DDBJ whole genome shotgun (WGS) entry which is preliminary data.</text>
</comment>
<evidence type="ECO:0000313" key="2">
    <source>
        <dbReference type="Proteomes" id="UP000714625"/>
    </source>
</evidence>
<proteinExistence type="predicted"/>